<reference evidence="2" key="1">
    <citation type="journal article" date="2020" name="Fungal Divers.">
        <title>Resolving the Mortierellaceae phylogeny through synthesis of multi-gene phylogenetics and phylogenomics.</title>
        <authorList>
            <person name="Vandepol N."/>
            <person name="Liber J."/>
            <person name="Desiro A."/>
            <person name="Na H."/>
            <person name="Kennedy M."/>
            <person name="Barry K."/>
            <person name="Grigoriev I.V."/>
            <person name="Miller A.N."/>
            <person name="O'Donnell K."/>
            <person name="Stajich J.E."/>
            <person name="Bonito G."/>
        </authorList>
    </citation>
    <scope>NUCLEOTIDE SEQUENCE</scope>
    <source>
        <strain evidence="2">NVP1</strain>
    </source>
</reference>
<sequence length="71" mass="7475">PGDLTFTIGGMDFGVPMKNLVREPVKGLDGWCFSGVTSGASDFITLGLVFLHSNYVAFDRGNARVGIAPAI</sequence>
<evidence type="ECO:0000313" key="3">
    <source>
        <dbReference type="Proteomes" id="UP000696485"/>
    </source>
</evidence>
<dbReference type="SUPFAM" id="SSF50630">
    <property type="entry name" value="Acid proteases"/>
    <property type="match status" value="1"/>
</dbReference>
<protein>
    <recommendedName>
        <fullName evidence="1">Peptidase A1 domain-containing protein</fullName>
    </recommendedName>
</protein>
<feature type="non-terminal residue" evidence="2">
    <location>
        <position position="1"/>
    </location>
</feature>
<dbReference type="Pfam" id="PF00026">
    <property type="entry name" value="Asp"/>
    <property type="match status" value="1"/>
</dbReference>
<organism evidence="2 3">
    <name type="scientific">Podila minutissima</name>
    <dbReference type="NCBI Taxonomy" id="64525"/>
    <lineage>
        <taxon>Eukaryota</taxon>
        <taxon>Fungi</taxon>
        <taxon>Fungi incertae sedis</taxon>
        <taxon>Mucoromycota</taxon>
        <taxon>Mortierellomycotina</taxon>
        <taxon>Mortierellomycetes</taxon>
        <taxon>Mortierellales</taxon>
        <taxon>Mortierellaceae</taxon>
        <taxon>Podila</taxon>
    </lineage>
</organism>
<dbReference type="Proteomes" id="UP000696485">
    <property type="component" value="Unassembled WGS sequence"/>
</dbReference>
<comment type="caution">
    <text evidence="2">The sequence shown here is derived from an EMBL/GenBank/DDBJ whole genome shotgun (WGS) entry which is preliminary data.</text>
</comment>
<dbReference type="EMBL" id="JAAAUY010000746">
    <property type="protein sequence ID" value="KAF9326699.1"/>
    <property type="molecule type" value="Genomic_DNA"/>
</dbReference>
<keyword evidence="3" id="KW-1185">Reference proteome</keyword>
<dbReference type="Gene3D" id="2.40.70.10">
    <property type="entry name" value="Acid Proteases"/>
    <property type="match status" value="1"/>
</dbReference>
<dbReference type="InterPro" id="IPR021109">
    <property type="entry name" value="Peptidase_aspartic_dom_sf"/>
</dbReference>
<evidence type="ECO:0000313" key="2">
    <source>
        <dbReference type="EMBL" id="KAF9326699.1"/>
    </source>
</evidence>
<feature type="domain" description="Peptidase A1" evidence="1">
    <location>
        <begin position="1"/>
        <end position="68"/>
    </location>
</feature>
<accession>A0A9P5SG57</accession>
<dbReference type="PROSITE" id="PS51767">
    <property type="entry name" value="PEPTIDASE_A1"/>
    <property type="match status" value="1"/>
</dbReference>
<name>A0A9P5SG57_9FUNG</name>
<dbReference type="AlphaFoldDB" id="A0A9P5SG57"/>
<dbReference type="InterPro" id="IPR033121">
    <property type="entry name" value="PEPTIDASE_A1"/>
</dbReference>
<proteinExistence type="predicted"/>
<evidence type="ECO:0000259" key="1">
    <source>
        <dbReference type="PROSITE" id="PS51767"/>
    </source>
</evidence>
<gene>
    <name evidence="2" type="ORF">BG006_009901</name>
</gene>